<feature type="region of interest" description="Disordered" evidence="2">
    <location>
        <begin position="1"/>
        <end position="136"/>
    </location>
</feature>
<protein>
    <recommendedName>
        <fullName evidence="3">Endonuclease/exonuclease/phosphatase domain-containing protein</fullName>
    </recommendedName>
</protein>
<feature type="compositionally biased region" description="Basic and acidic residues" evidence="2">
    <location>
        <begin position="452"/>
        <end position="461"/>
    </location>
</feature>
<keyword evidence="5" id="KW-1185">Reference proteome</keyword>
<feature type="region of interest" description="Disordered" evidence="2">
    <location>
        <begin position="424"/>
        <end position="472"/>
    </location>
</feature>
<evidence type="ECO:0000313" key="5">
    <source>
        <dbReference type="Proteomes" id="UP000256964"/>
    </source>
</evidence>
<keyword evidence="1" id="KW-0175">Coiled coil</keyword>
<dbReference type="GO" id="GO:0003824">
    <property type="term" value="F:catalytic activity"/>
    <property type="evidence" value="ECO:0007669"/>
    <property type="project" value="InterPro"/>
</dbReference>
<accession>A0A371DIE3</accession>
<dbReference type="Proteomes" id="UP000256964">
    <property type="component" value="Unassembled WGS sequence"/>
</dbReference>
<feature type="region of interest" description="Disordered" evidence="2">
    <location>
        <begin position="164"/>
        <end position="193"/>
    </location>
</feature>
<feature type="coiled-coil region" evidence="1">
    <location>
        <begin position="1210"/>
        <end position="1244"/>
    </location>
</feature>
<dbReference type="STRING" id="139420.A0A371DIE3"/>
<feature type="region of interest" description="Disordered" evidence="2">
    <location>
        <begin position="343"/>
        <end position="412"/>
    </location>
</feature>
<proteinExistence type="predicted"/>
<dbReference type="OrthoDB" id="2751000at2759"/>
<dbReference type="SUPFAM" id="SSF56219">
    <property type="entry name" value="DNase I-like"/>
    <property type="match status" value="1"/>
</dbReference>
<organism evidence="4 5">
    <name type="scientific">Lentinus brumalis</name>
    <dbReference type="NCBI Taxonomy" id="2498619"/>
    <lineage>
        <taxon>Eukaryota</taxon>
        <taxon>Fungi</taxon>
        <taxon>Dikarya</taxon>
        <taxon>Basidiomycota</taxon>
        <taxon>Agaricomycotina</taxon>
        <taxon>Agaricomycetes</taxon>
        <taxon>Polyporales</taxon>
        <taxon>Polyporaceae</taxon>
        <taxon>Lentinus</taxon>
    </lineage>
</organism>
<dbReference type="InterPro" id="IPR036691">
    <property type="entry name" value="Endo/exonu/phosph_ase_sf"/>
</dbReference>
<dbReference type="Pfam" id="PF03372">
    <property type="entry name" value="Exo_endo_phos"/>
    <property type="match status" value="1"/>
</dbReference>
<name>A0A371DIE3_9APHY</name>
<reference evidence="4 5" key="1">
    <citation type="journal article" date="2018" name="Biotechnol. Biofuels">
        <title>Integrative visual omics of the white-rot fungus Polyporus brumalis exposes the biotechnological potential of its oxidative enzymes for delignifying raw plant biomass.</title>
        <authorList>
            <person name="Miyauchi S."/>
            <person name="Rancon A."/>
            <person name="Drula E."/>
            <person name="Hage H."/>
            <person name="Chaduli D."/>
            <person name="Favel A."/>
            <person name="Grisel S."/>
            <person name="Henrissat B."/>
            <person name="Herpoel-Gimbert I."/>
            <person name="Ruiz-Duenas F.J."/>
            <person name="Chevret D."/>
            <person name="Hainaut M."/>
            <person name="Lin J."/>
            <person name="Wang M."/>
            <person name="Pangilinan J."/>
            <person name="Lipzen A."/>
            <person name="Lesage-Meessen L."/>
            <person name="Navarro D."/>
            <person name="Riley R."/>
            <person name="Grigoriev I.V."/>
            <person name="Zhou S."/>
            <person name="Raouche S."/>
            <person name="Rosso M.N."/>
        </authorList>
    </citation>
    <scope>NUCLEOTIDE SEQUENCE [LARGE SCALE GENOMIC DNA]</scope>
    <source>
        <strain evidence="4 5">BRFM 1820</strain>
    </source>
</reference>
<dbReference type="Gene3D" id="3.60.10.10">
    <property type="entry name" value="Endonuclease/exonuclease/phosphatase"/>
    <property type="match status" value="1"/>
</dbReference>
<evidence type="ECO:0000259" key="3">
    <source>
        <dbReference type="Pfam" id="PF03372"/>
    </source>
</evidence>
<feature type="compositionally biased region" description="Basic and acidic residues" evidence="2">
    <location>
        <begin position="383"/>
        <end position="394"/>
    </location>
</feature>
<gene>
    <name evidence="4" type="ORF">OH76DRAFT_1480887</name>
</gene>
<feature type="compositionally biased region" description="Polar residues" evidence="2">
    <location>
        <begin position="27"/>
        <end position="41"/>
    </location>
</feature>
<evidence type="ECO:0000313" key="4">
    <source>
        <dbReference type="EMBL" id="RDX52304.1"/>
    </source>
</evidence>
<dbReference type="EMBL" id="KZ857391">
    <property type="protein sequence ID" value="RDX52304.1"/>
    <property type="molecule type" value="Genomic_DNA"/>
</dbReference>
<sequence>MLTKASLLQATEDYDLPVATDDEGTVKGTQGTGVDTRQGQHVANDDESLPSSSPIESWTGSTTDENRPQAEGERESTAASYDTEAMWRASGPAQGAFLFDGHESGPLEEGEVDDHEKVRDASPACDERDEAERREVSRQRIEHFENFLSEQPDSFSSNCMTMRRKRSWTGSLASDERNRSTRRPRRELSEVEKGDGIRLPSINEMVGNPWGNDETGPISRHRFPMPVQMSTPRHAQQSPLINQIYHSGANVSGKAPTPFSTSTVASAVRPRIRGEVAEEWAGTHGSERSALRTESRVSLRSCAMDLDDGEGESLLRSPSLRQARIDRSRRELEELEERRRALQETLREAEDSHPSGAPRWHGGYAPEFLGQRGHNKGRVAGRKAVEDLESRDGQGDDYDEGQGDENGQETPVHVHDRWSAIPNTKAWQHREAQRAIEQARRAGGQMDGQPRAQDRRRREFEPTGGRAAETDWQDDYERDARILNTGLHGRESTPHERDAQDEAMEDGRMEPITESANLWRGPGVGGAIPSVVARDEGVADIPIVVENPADERWTVHFDDPEALLRGQSADFIKIVWWDERPTVMFTVFNYKYTENEEVNRHIENAVTSLTTILTGEKDFCVVPPEPDWSRQLGSGDLPFTWAIRGLSEAGAWEMVKVRAITTKGVTIITYPRTLTNPRWLFALGGFLRPDVEAIKTTVLSVLRSAYMIERLEYLTRSNSMLAHIPEERRVEHILRSLDVKVAITTKGAYAANIYIKPPTDDMDAWREWRDELKACRFNAFICGAGKALRCYWIGSTQNNDPTDGREDEEEGEDDDDGGRQAGSQRAEEERDSQMGTTRKQKKKKNRHERRTAVQVASLNINGFGNLVRDHVDNKWGRLYRVMSENRIGILLLQETHLTDERTASIHTIFAKKLRVLHSANPESPTQREGVAVVLNARYIKTESAEATVIIPGRAIQVKVVCPGGDIKHILCIYAPTSAGIAERCAFFDDVRKHYELNADFPRPNLMAGDFNNVEDSMDRLPVAEGPDRSVLALDELKMTLGLMLADGWRVTYPSMRDYTFHRGTGKMAVFSRLDRIYTDQDTFDGAREWRICEAGVRTDHSMTMVQLTPKHAPIVGEGRPLFPVRLLKDKQLTRDIKQRGMLALQELAALEVAGNRTDHVNPQRILHRFKTDSMKLAREREKAVVPKLLAEIQMRETALRKVKASRDMTEQGKVEEAAALTKQIRQLRQQRLKQQQQYSRATHRLFGDRPTKYWSKLHRACAPRDTINAFEIEGRLGVSGEKLYESDSVRMAEMARAHHINVQKDDPNMKPPNEREEDIRVALNSIESKVSEAEASDLGKEIEYDEVALSLRFAKNGSSPGLDGIPFELWKTLHARHIEDTRFPQRASFDIVRLLRAAFEDVRMHGVDPETSFARGWIAPIYKEKVRRLQSAWPMSHHI</sequence>
<feature type="compositionally biased region" description="Acidic residues" evidence="2">
    <location>
        <begin position="12"/>
        <end position="23"/>
    </location>
</feature>
<feature type="compositionally biased region" description="Polar residues" evidence="2">
    <location>
        <begin position="49"/>
        <end position="63"/>
    </location>
</feature>
<feature type="compositionally biased region" description="Basic residues" evidence="2">
    <location>
        <begin position="838"/>
        <end position="849"/>
    </location>
</feature>
<feature type="region of interest" description="Disordered" evidence="2">
    <location>
        <begin position="798"/>
        <end position="851"/>
    </location>
</feature>
<feature type="compositionally biased region" description="Acidic residues" evidence="2">
    <location>
        <begin position="395"/>
        <end position="407"/>
    </location>
</feature>
<feature type="compositionally biased region" description="Basic and acidic residues" evidence="2">
    <location>
        <begin position="343"/>
        <end position="353"/>
    </location>
</feature>
<feature type="compositionally biased region" description="Basic and acidic residues" evidence="2">
    <location>
        <begin position="428"/>
        <end position="440"/>
    </location>
</feature>
<feature type="compositionally biased region" description="Acidic residues" evidence="2">
    <location>
        <begin position="805"/>
        <end position="816"/>
    </location>
</feature>
<feature type="compositionally biased region" description="Basic and acidic residues" evidence="2">
    <location>
        <begin position="64"/>
        <end position="76"/>
    </location>
</feature>
<dbReference type="InterPro" id="IPR005135">
    <property type="entry name" value="Endo/exonuclease/phosphatase"/>
</dbReference>
<evidence type="ECO:0000256" key="2">
    <source>
        <dbReference type="SAM" id="MobiDB-lite"/>
    </source>
</evidence>
<evidence type="ECO:0000256" key="1">
    <source>
        <dbReference type="SAM" id="Coils"/>
    </source>
</evidence>
<feature type="domain" description="Endonuclease/exonuclease/phosphatase" evidence="3">
    <location>
        <begin position="856"/>
        <end position="1080"/>
    </location>
</feature>